<proteinExistence type="predicted"/>
<comment type="caution">
    <text evidence="1">The sequence shown here is derived from an EMBL/GenBank/DDBJ whole genome shotgun (WGS) entry which is preliminary data.</text>
</comment>
<evidence type="ECO:0000313" key="1">
    <source>
        <dbReference type="EMBL" id="ESK84697.1"/>
    </source>
</evidence>
<protein>
    <submittedName>
        <fullName evidence="1">Uncharacterized protein</fullName>
    </submittedName>
</protein>
<reference evidence="1 2" key="1">
    <citation type="journal article" date="2014" name="BMC Genomics">
        <title>Genome and secretome analysis of the hemibiotrophic fungal pathogen, Moniliophthora roreri, which causes frosty pod rot disease of cacao: mechanisms of the biotrophic and necrotrophic phases.</title>
        <authorList>
            <person name="Meinhardt L.W."/>
            <person name="Costa G.G.L."/>
            <person name="Thomazella D.P.T."/>
            <person name="Teixeira P.J.P.L."/>
            <person name="Carazzolle M.F."/>
            <person name="Schuster S.C."/>
            <person name="Carlson J.E."/>
            <person name="Guiltinan M.J."/>
            <person name="Mieczkowski P."/>
            <person name="Farmer A."/>
            <person name="Ramaraj T."/>
            <person name="Crozier J."/>
            <person name="Davis R.E."/>
            <person name="Shao J."/>
            <person name="Melnick R.L."/>
            <person name="Pereira G.A.G."/>
            <person name="Bailey B.A."/>
        </authorList>
    </citation>
    <scope>NUCLEOTIDE SEQUENCE [LARGE SCALE GENOMIC DNA]</scope>
    <source>
        <strain evidence="1 2">MCA 2997</strain>
    </source>
</reference>
<dbReference type="EMBL" id="AWSO01001243">
    <property type="protein sequence ID" value="ESK84697.1"/>
    <property type="molecule type" value="Genomic_DNA"/>
</dbReference>
<evidence type="ECO:0000313" key="2">
    <source>
        <dbReference type="Proteomes" id="UP000017559"/>
    </source>
</evidence>
<name>V2WT12_MONRO</name>
<dbReference type="Proteomes" id="UP000017559">
    <property type="component" value="Unassembled WGS sequence"/>
</dbReference>
<dbReference type="AlphaFoldDB" id="V2WT12"/>
<organism evidence="1 2">
    <name type="scientific">Moniliophthora roreri (strain MCA 2997)</name>
    <name type="common">Cocoa frosty pod rot fungus</name>
    <name type="synonym">Crinipellis roreri</name>
    <dbReference type="NCBI Taxonomy" id="1381753"/>
    <lineage>
        <taxon>Eukaryota</taxon>
        <taxon>Fungi</taxon>
        <taxon>Dikarya</taxon>
        <taxon>Basidiomycota</taxon>
        <taxon>Agaricomycotina</taxon>
        <taxon>Agaricomycetes</taxon>
        <taxon>Agaricomycetidae</taxon>
        <taxon>Agaricales</taxon>
        <taxon>Marasmiineae</taxon>
        <taxon>Marasmiaceae</taxon>
        <taxon>Moniliophthora</taxon>
    </lineage>
</organism>
<keyword evidence="2" id="KW-1185">Reference proteome</keyword>
<gene>
    <name evidence="1" type="ORF">Moror_630</name>
</gene>
<dbReference type="HOGENOM" id="CLU_2655064_0_0_1"/>
<sequence>MSPDSSFFPTTIIPRHYALGRTRLQPHPPAKVALERRLAPRDIIENILAPILGRIPFQFFIPSCSVPFMATNTLTL</sequence>
<accession>V2WT12</accession>
<dbReference type="KEGG" id="mrr:Moror_630"/>